<dbReference type="InterPro" id="IPR009057">
    <property type="entry name" value="Homeodomain-like_sf"/>
</dbReference>
<evidence type="ECO:0000256" key="1">
    <source>
        <dbReference type="ARBA" id="ARBA00023015"/>
    </source>
</evidence>
<dbReference type="Pfam" id="PF12833">
    <property type="entry name" value="HTH_18"/>
    <property type="match status" value="1"/>
</dbReference>
<dbReference type="Proteomes" id="UP000184612">
    <property type="component" value="Unassembled WGS sequence"/>
</dbReference>
<dbReference type="PROSITE" id="PS01124">
    <property type="entry name" value="HTH_ARAC_FAMILY_2"/>
    <property type="match status" value="1"/>
</dbReference>
<reference evidence="5 6" key="1">
    <citation type="submission" date="2016-12" db="EMBL/GenBank/DDBJ databases">
        <authorList>
            <person name="Song W.-J."/>
            <person name="Kurnit D.M."/>
        </authorList>
    </citation>
    <scope>NUCLEOTIDE SEQUENCE [LARGE SCALE GENOMIC DNA]</scope>
    <source>
        <strain evidence="5 6">DSM 12503</strain>
    </source>
</reference>
<keyword evidence="3" id="KW-0804">Transcription</keyword>
<dbReference type="Gene3D" id="1.10.10.60">
    <property type="entry name" value="Homeodomain-like"/>
    <property type="match status" value="2"/>
</dbReference>
<evidence type="ECO:0000259" key="4">
    <source>
        <dbReference type="PROSITE" id="PS01124"/>
    </source>
</evidence>
<dbReference type="STRING" id="1121345.SAMN02745217_00009"/>
<accession>A0A1M7XW90</accession>
<evidence type="ECO:0000313" key="6">
    <source>
        <dbReference type="Proteomes" id="UP000184612"/>
    </source>
</evidence>
<keyword evidence="6" id="KW-1185">Reference proteome</keyword>
<feature type="domain" description="HTH araC/xylS-type" evidence="4">
    <location>
        <begin position="200"/>
        <end position="298"/>
    </location>
</feature>
<organism evidence="5 6">
    <name type="scientific">Anaerocolumna xylanovorans DSM 12503</name>
    <dbReference type="NCBI Taxonomy" id="1121345"/>
    <lineage>
        <taxon>Bacteria</taxon>
        <taxon>Bacillati</taxon>
        <taxon>Bacillota</taxon>
        <taxon>Clostridia</taxon>
        <taxon>Lachnospirales</taxon>
        <taxon>Lachnospiraceae</taxon>
        <taxon>Anaerocolumna</taxon>
    </lineage>
</organism>
<dbReference type="GO" id="GO:0043565">
    <property type="term" value="F:sequence-specific DNA binding"/>
    <property type="evidence" value="ECO:0007669"/>
    <property type="project" value="InterPro"/>
</dbReference>
<sequence length="306" mass="36260">MLFSYNTDILPKVRMIGKINYINPWIHFERISNEFILYFIREGEMYLEENKIQYHLKKGDYFLLEPDLCHKGYKEAPCSYYYVHFKHPDLNRVDPKSEEQAITGIIEKRKTSLLSYNLDESDPTDPYAIINKSDSIADYQDYKGVLNIAVSIYNRREEHYKRLSSVEFHRFLMKIAHEFVLNNVTHTAGTAIKKSILKVDGILNYLNSNYMNKISSNQIEELYEVNFDYINRVFSEQTGHTIFQYLNSIRINHAKELISTTNLNFNEIAYLTGIEDQYYFSKIFKKYCGITPTQYYETMKSKTINQ</sequence>
<dbReference type="AlphaFoldDB" id="A0A1M7XW90"/>
<dbReference type="InterPro" id="IPR003313">
    <property type="entry name" value="AraC-bd"/>
</dbReference>
<dbReference type="PANTHER" id="PTHR43280:SF2">
    <property type="entry name" value="HTH-TYPE TRANSCRIPTIONAL REGULATOR EXSA"/>
    <property type="match status" value="1"/>
</dbReference>
<evidence type="ECO:0000256" key="2">
    <source>
        <dbReference type="ARBA" id="ARBA00023125"/>
    </source>
</evidence>
<protein>
    <submittedName>
        <fullName evidence="5">AraC-type DNA-binding protein</fullName>
    </submittedName>
</protein>
<evidence type="ECO:0000313" key="5">
    <source>
        <dbReference type="EMBL" id="SHO42872.1"/>
    </source>
</evidence>
<gene>
    <name evidence="5" type="ORF">SAMN02745217_00009</name>
</gene>
<dbReference type="InterPro" id="IPR018060">
    <property type="entry name" value="HTH_AraC"/>
</dbReference>
<dbReference type="PROSITE" id="PS00041">
    <property type="entry name" value="HTH_ARAC_FAMILY_1"/>
    <property type="match status" value="1"/>
</dbReference>
<proteinExistence type="predicted"/>
<evidence type="ECO:0000256" key="3">
    <source>
        <dbReference type="ARBA" id="ARBA00023163"/>
    </source>
</evidence>
<dbReference type="Pfam" id="PF02311">
    <property type="entry name" value="AraC_binding"/>
    <property type="match status" value="1"/>
</dbReference>
<keyword evidence="2 5" id="KW-0238">DNA-binding</keyword>
<dbReference type="EMBL" id="FRFD01000003">
    <property type="protein sequence ID" value="SHO42872.1"/>
    <property type="molecule type" value="Genomic_DNA"/>
</dbReference>
<dbReference type="GO" id="GO:0003700">
    <property type="term" value="F:DNA-binding transcription factor activity"/>
    <property type="evidence" value="ECO:0007669"/>
    <property type="project" value="InterPro"/>
</dbReference>
<keyword evidence="1" id="KW-0805">Transcription regulation</keyword>
<dbReference type="SMART" id="SM00342">
    <property type="entry name" value="HTH_ARAC"/>
    <property type="match status" value="1"/>
</dbReference>
<dbReference type="InterPro" id="IPR037923">
    <property type="entry name" value="HTH-like"/>
</dbReference>
<dbReference type="InterPro" id="IPR018062">
    <property type="entry name" value="HTH_AraC-typ_CS"/>
</dbReference>
<name>A0A1M7XW90_9FIRM</name>
<dbReference type="PANTHER" id="PTHR43280">
    <property type="entry name" value="ARAC-FAMILY TRANSCRIPTIONAL REGULATOR"/>
    <property type="match status" value="1"/>
</dbReference>
<dbReference type="OrthoDB" id="9807321at2"/>
<dbReference type="RefSeq" id="WP_073586783.1">
    <property type="nucleotide sequence ID" value="NZ_FRFD01000003.1"/>
</dbReference>
<dbReference type="SUPFAM" id="SSF51215">
    <property type="entry name" value="Regulatory protein AraC"/>
    <property type="match status" value="1"/>
</dbReference>
<dbReference type="SUPFAM" id="SSF46689">
    <property type="entry name" value="Homeodomain-like"/>
    <property type="match status" value="1"/>
</dbReference>